<feature type="transmembrane region" description="Helical" evidence="6">
    <location>
        <begin position="23"/>
        <end position="44"/>
    </location>
</feature>
<evidence type="ECO:0000256" key="1">
    <source>
        <dbReference type="ARBA" id="ARBA00004651"/>
    </source>
</evidence>
<protein>
    <recommendedName>
        <fullName evidence="8">Polysaccharide biosynthesis protein C-terminal domain-containing protein</fullName>
    </recommendedName>
</protein>
<evidence type="ECO:0008006" key="8">
    <source>
        <dbReference type="Google" id="ProtNLM"/>
    </source>
</evidence>
<dbReference type="PANTHER" id="PTHR30250:SF11">
    <property type="entry name" value="O-ANTIGEN TRANSPORTER-RELATED"/>
    <property type="match status" value="1"/>
</dbReference>
<evidence type="ECO:0000256" key="2">
    <source>
        <dbReference type="ARBA" id="ARBA00022475"/>
    </source>
</evidence>
<dbReference type="InterPro" id="IPR050833">
    <property type="entry name" value="Poly_Biosynth_Transport"/>
</dbReference>
<name>X0ZXV3_9ZZZZ</name>
<keyword evidence="3 6" id="KW-0812">Transmembrane</keyword>
<dbReference type="Pfam" id="PF01943">
    <property type="entry name" value="Polysacc_synt"/>
    <property type="match status" value="1"/>
</dbReference>
<comment type="caution">
    <text evidence="7">The sequence shown here is derived from an EMBL/GenBank/DDBJ whole genome shotgun (WGS) entry which is preliminary data.</text>
</comment>
<comment type="subcellular location">
    <subcellularLocation>
        <location evidence="1">Cell membrane</location>
        <topology evidence="1">Multi-pass membrane protein</topology>
    </subcellularLocation>
</comment>
<dbReference type="AlphaFoldDB" id="X0ZXV3"/>
<dbReference type="InterPro" id="IPR002797">
    <property type="entry name" value="Polysacc_synth"/>
</dbReference>
<feature type="transmembrane region" description="Helical" evidence="6">
    <location>
        <begin position="50"/>
        <end position="69"/>
    </location>
</feature>
<evidence type="ECO:0000256" key="6">
    <source>
        <dbReference type="SAM" id="Phobius"/>
    </source>
</evidence>
<sequence length="91" mass="9452">MNLMESISEIIQLSKSRIAKDSAIVLTGNTLSAGLAFITTILITRTLGPAEFGLFALALAVIGIASQFSDFGIGTGMVRFAALFLNTAGIS</sequence>
<keyword evidence="5 6" id="KW-0472">Membrane</keyword>
<evidence type="ECO:0000256" key="5">
    <source>
        <dbReference type="ARBA" id="ARBA00023136"/>
    </source>
</evidence>
<evidence type="ECO:0000256" key="3">
    <source>
        <dbReference type="ARBA" id="ARBA00022692"/>
    </source>
</evidence>
<evidence type="ECO:0000256" key="4">
    <source>
        <dbReference type="ARBA" id="ARBA00022989"/>
    </source>
</evidence>
<keyword evidence="2" id="KW-1003">Cell membrane</keyword>
<keyword evidence="4 6" id="KW-1133">Transmembrane helix</keyword>
<evidence type="ECO:0000313" key="7">
    <source>
        <dbReference type="EMBL" id="GAG62717.1"/>
    </source>
</evidence>
<reference evidence="7" key="1">
    <citation type="journal article" date="2014" name="Front. Microbiol.">
        <title>High frequency of phylogenetically diverse reductive dehalogenase-homologous genes in deep subseafloor sedimentary metagenomes.</title>
        <authorList>
            <person name="Kawai M."/>
            <person name="Futagami T."/>
            <person name="Toyoda A."/>
            <person name="Takaki Y."/>
            <person name="Nishi S."/>
            <person name="Hori S."/>
            <person name="Arai W."/>
            <person name="Tsubouchi T."/>
            <person name="Morono Y."/>
            <person name="Uchiyama I."/>
            <person name="Ito T."/>
            <person name="Fujiyama A."/>
            <person name="Inagaki F."/>
            <person name="Takami H."/>
        </authorList>
    </citation>
    <scope>NUCLEOTIDE SEQUENCE</scope>
    <source>
        <strain evidence="7">Expedition CK06-06</strain>
    </source>
</reference>
<proteinExistence type="predicted"/>
<gene>
    <name evidence="7" type="ORF">S01H4_07567</name>
</gene>
<accession>X0ZXV3</accession>
<dbReference type="PANTHER" id="PTHR30250">
    <property type="entry name" value="PST FAMILY PREDICTED COLANIC ACID TRANSPORTER"/>
    <property type="match status" value="1"/>
</dbReference>
<organism evidence="7">
    <name type="scientific">marine sediment metagenome</name>
    <dbReference type="NCBI Taxonomy" id="412755"/>
    <lineage>
        <taxon>unclassified sequences</taxon>
        <taxon>metagenomes</taxon>
        <taxon>ecological metagenomes</taxon>
    </lineage>
</organism>
<dbReference type="GO" id="GO:0005886">
    <property type="term" value="C:plasma membrane"/>
    <property type="evidence" value="ECO:0007669"/>
    <property type="project" value="UniProtKB-SubCell"/>
</dbReference>
<dbReference type="EMBL" id="BART01002488">
    <property type="protein sequence ID" value="GAG62717.1"/>
    <property type="molecule type" value="Genomic_DNA"/>
</dbReference>